<feature type="domain" description="Anti sigma-E protein RseA N-terminal" evidence="1">
    <location>
        <begin position="7"/>
        <end position="88"/>
    </location>
</feature>
<dbReference type="Pfam" id="PF03872">
    <property type="entry name" value="RseA_N"/>
    <property type="match status" value="1"/>
</dbReference>
<proteinExistence type="predicted"/>
<dbReference type="Gene3D" id="1.10.10.880">
    <property type="entry name" value="Anti sigma-E protein RseA, N-terminal domain"/>
    <property type="match status" value="1"/>
</dbReference>
<accession>A0ABM9NFJ6</accession>
<evidence type="ECO:0000313" key="2">
    <source>
        <dbReference type="EMBL" id="CAL1239380.1"/>
    </source>
</evidence>
<name>A0ABM9NFJ6_9GAMM</name>
<dbReference type="EMBL" id="OZ026884">
    <property type="protein sequence ID" value="CAL1239380.1"/>
    <property type="molecule type" value="Genomic_DNA"/>
</dbReference>
<dbReference type="InterPro" id="IPR052383">
    <property type="entry name" value="Anti-sigma-E_RseA-like"/>
</dbReference>
<reference evidence="2 3" key="1">
    <citation type="submission" date="2024-04" db="EMBL/GenBank/DDBJ databases">
        <authorList>
            <person name="Cremers G."/>
        </authorList>
    </citation>
    <scope>NUCLEOTIDE SEQUENCE [LARGE SCALE GENOMIC DNA]</scope>
    <source>
        <strain evidence="2">MeCH1-AG</strain>
    </source>
</reference>
<dbReference type="CDD" id="cd16328">
    <property type="entry name" value="RseA_N"/>
    <property type="match status" value="1"/>
</dbReference>
<dbReference type="SUPFAM" id="SSF89069">
    <property type="entry name" value="N-terminal, cytoplasmic domain of anti-sigmaE factor RseA"/>
    <property type="match status" value="1"/>
</dbReference>
<organism evidence="2 3">
    <name type="scientific">Candidatus Methylocalor cossyra</name>
    <dbReference type="NCBI Taxonomy" id="3108543"/>
    <lineage>
        <taxon>Bacteria</taxon>
        <taxon>Pseudomonadati</taxon>
        <taxon>Pseudomonadota</taxon>
        <taxon>Gammaproteobacteria</taxon>
        <taxon>Methylococcales</taxon>
        <taxon>Methylococcaceae</taxon>
        <taxon>Candidatus Methylocalor</taxon>
    </lineage>
</organism>
<dbReference type="InterPro" id="IPR036147">
    <property type="entry name" value="Anti-sigma_E_RseA_N_sf"/>
</dbReference>
<sequence length="175" mass="19295">MVEDSLKEKLCLLLDGELGLEESLELLARIERDETLRAQWQRYCLIRESLKSGAVLLPDSRFTDRVRAALTREPAVVAPNRLARRRSPRKKWVAVALAASLAGLAVQAGRALHEQGPSLGGDLVARSDPADLDVQAASLDTEFRDYLVTHYETAYLNGAQGLLPPVRLVSSDARH</sequence>
<gene>
    <name evidence="2" type="ORF">MECH1_V1_0604</name>
</gene>
<evidence type="ECO:0000259" key="1">
    <source>
        <dbReference type="Pfam" id="PF03872"/>
    </source>
</evidence>
<protein>
    <submittedName>
        <fullName evidence="2">Anti sigma-E protein RseA, N-terminal domain</fullName>
    </submittedName>
</protein>
<dbReference type="RefSeq" id="WP_348758940.1">
    <property type="nucleotide sequence ID" value="NZ_OZ026884.1"/>
</dbReference>
<dbReference type="InterPro" id="IPR005572">
    <property type="entry name" value="Anti-sigma_E_RseA_N"/>
</dbReference>
<keyword evidence="3" id="KW-1185">Reference proteome</keyword>
<dbReference type="PANTHER" id="PTHR38104:SF1">
    <property type="entry name" value="ANTI-SIGMA-E FACTOR RSEA"/>
    <property type="match status" value="1"/>
</dbReference>
<evidence type="ECO:0000313" key="3">
    <source>
        <dbReference type="Proteomes" id="UP001497493"/>
    </source>
</evidence>
<dbReference type="PANTHER" id="PTHR38104">
    <property type="match status" value="1"/>
</dbReference>
<dbReference type="Proteomes" id="UP001497493">
    <property type="component" value="Chromosome"/>
</dbReference>